<dbReference type="AlphaFoldDB" id="A0A2M6W9U6"/>
<proteinExistence type="predicted"/>
<evidence type="ECO:0000313" key="3">
    <source>
        <dbReference type="Proteomes" id="UP000231464"/>
    </source>
</evidence>
<dbReference type="EMBL" id="PFBP01000049">
    <property type="protein sequence ID" value="PIT89600.1"/>
    <property type="molecule type" value="Genomic_DNA"/>
</dbReference>
<dbReference type="PANTHER" id="PTHR34386:SF1">
    <property type="entry name" value="GLUTAREDOXIN-LIKE PROTEIN NRDH"/>
    <property type="match status" value="1"/>
</dbReference>
<dbReference type="SUPFAM" id="SSF52833">
    <property type="entry name" value="Thioredoxin-like"/>
    <property type="match status" value="1"/>
</dbReference>
<reference evidence="3" key="1">
    <citation type="submission" date="2017-09" db="EMBL/GenBank/DDBJ databases">
        <title>Depth-based differentiation of microbial function through sediment-hosted aquifers and enrichment of novel symbionts in the deep terrestrial subsurface.</title>
        <authorList>
            <person name="Probst A.J."/>
            <person name="Ladd B."/>
            <person name="Jarett J.K."/>
            <person name="Geller-Mcgrath D.E."/>
            <person name="Sieber C.M.K."/>
            <person name="Emerson J.B."/>
            <person name="Anantharaman K."/>
            <person name="Thomas B.C."/>
            <person name="Malmstrom R."/>
            <person name="Stieglmeier M."/>
            <person name="Klingl A."/>
            <person name="Woyke T."/>
            <person name="Ryan C.M."/>
            <person name="Banfield J.F."/>
        </authorList>
    </citation>
    <scope>NUCLEOTIDE SEQUENCE [LARGE SCALE GENOMIC DNA]</scope>
</reference>
<dbReference type="PANTHER" id="PTHR34386">
    <property type="entry name" value="GLUTAREDOXIN"/>
    <property type="match status" value="1"/>
</dbReference>
<dbReference type="Gene3D" id="3.40.30.10">
    <property type="entry name" value="Glutaredoxin"/>
    <property type="match status" value="1"/>
</dbReference>
<dbReference type="PROSITE" id="PS51354">
    <property type="entry name" value="GLUTAREDOXIN_2"/>
    <property type="match status" value="1"/>
</dbReference>
<dbReference type="InterPro" id="IPR036249">
    <property type="entry name" value="Thioredoxin-like_sf"/>
</dbReference>
<feature type="domain" description="Glutaredoxin" evidence="1">
    <location>
        <begin position="6"/>
        <end position="62"/>
    </location>
</feature>
<dbReference type="GO" id="GO:0045454">
    <property type="term" value="P:cell redox homeostasis"/>
    <property type="evidence" value="ECO:0007669"/>
    <property type="project" value="TreeGrafter"/>
</dbReference>
<gene>
    <name evidence="2" type="ORF">COU23_03055</name>
</gene>
<accession>A0A2M6W9U6</accession>
<evidence type="ECO:0000313" key="2">
    <source>
        <dbReference type="EMBL" id="PIT89600.1"/>
    </source>
</evidence>
<dbReference type="NCBIfam" id="TIGR02196">
    <property type="entry name" value="GlrX_YruB"/>
    <property type="match status" value="1"/>
</dbReference>
<sequence>MAEKKITIYSTPVCGYCKMTKQYLTDNHINYEDTDVSNDEAAAELMIKKSGQMGVPVIIIEQNGQEEIIVGFQKNKLAEILNIN</sequence>
<comment type="caution">
    <text evidence="2">The sequence shown here is derived from an EMBL/GenBank/DDBJ whole genome shotgun (WGS) entry which is preliminary data.</text>
</comment>
<dbReference type="GO" id="GO:0009055">
    <property type="term" value="F:electron transfer activity"/>
    <property type="evidence" value="ECO:0007669"/>
    <property type="project" value="TreeGrafter"/>
</dbReference>
<dbReference type="InterPro" id="IPR011911">
    <property type="entry name" value="GlrX_YruB"/>
</dbReference>
<dbReference type="InterPro" id="IPR051548">
    <property type="entry name" value="Grx-like_ET"/>
</dbReference>
<dbReference type="CDD" id="cd02976">
    <property type="entry name" value="NrdH"/>
    <property type="match status" value="1"/>
</dbReference>
<evidence type="ECO:0000259" key="1">
    <source>
        <dbReference type="Pfam" id="PF00462"/>
    </source>
</evidence>
<dbReference type="Pfam" id="PF00462">
    <property type="entry name" value="Glutaredoxin"/>
    <property type="match status" value="1"/>
</dbReference>
<dbReference type="Proteomes" id="UP000231464">
    <property type="component" value="Unassembled WGS sequence"/>
</dbReference>
<name>A0A2M6W9U6_9BACT</name>
<organism evidence="2 3">
    <name type="scientific">Candidatus Kuenenbacteria bacterium CG10_big_fil_rev_8_21_14_0_10_36_11</name>
    <dbReference type="NCBI Taxonomy" id="1974618"/>
    <lineage>
        <taxon>Bacteria</taxon>
        <taxon>Candidatus Kueneniibacteriota</taxon>
    </lineage>
</organism>
<dbReference type="InterPro" id="IPR002109">
    <property type="entry name" value="Glutaredoxin"/>
</dbReference>
<protein>
    <submittedName>
        <fullName evidence="2">NrdH-redoxin</fullName>
    </submittedName>
</protein>